<name>A0ACD5TSY2_AVESA</name>
<protein>
    <submittedName>
        <fullName evidence="1">Uncharacterized protein</fullName>
    </submittedName>
</protein>
<reference evidence="1" key="2">
    <citation type="submission" date="2025-09" db="UniProtKB">
        <authorList>
            <consortium name="EnsemblPlants"/>
        </authorList>
    </citation>
    <scope>IDENTIFICATION</scope>
</reference>
<organism evidence="1 2">
    <name type="scientific">Avena sativa</name>
    <name type="common">Oat</name>
    <dbReference type="NCBI Taxonomy" id="4498"/>
    <lineage>
        <taxon>Eukaryota</taxon>
        <taxon>Viridiplantae</taxon>
        <taxon>Streptophyta</taxon>
        <taxon>Embryophyta</taxon>
        <taxon>Tracheophyta</taxon>
        <taxon>Spermatophyta</taxon>
        <taxon>Magnoliopsida</taxon>
        <taxon>Liliopsida</taxon>
        <taxon>Poales</taxon>
        <taxon>Poaceae</taxon>
        <taxon>BOP clade</taxon>
        <taxon>Pooideae</taxon>
        <taxon>Poodae</taxon>
        <taxon>Poeae</taxon>
        <taxon>Poeae Chloroplast Group 1 (Aveneae type)</taxon>
        <taxon>Aveninae</taxon>
        <taxon>Avena</taxon>
    </lineage>
</organism>
<dbReference type="Proteomes" id="UP001732700">
    <property type="component" value="Chromosome 1C"/>
</dbReference>
<accession>A0ACD5TSY2</accession>
<keyword evidence="2" id="KW-1185">Reference proteome</keyword>
<reference evidence="1" key="1">
    <citation type="submission" date="2021-05" db="EMBL/GenBank/DDBJ databases">
        <authorList>
            <person name="Scholz U."/>
            <person name="Mascher M."/>
            <person name="Fiebig A."/>
        </authorList>
    </citation>
    <scope>NUCLEOTIDE SEQUENCE [LARGE SCALE GENOMIC DNA]</scope>
</reference>
<evidence type="ECO:0000313" key="1">
    <source>
        <dbReference type="EnsemblPlants" id="AVESA.00010b.r2.1CG0119890.1.CDS.1"/>
    </source>
</evidence>
<proteinExistence type="predicted"/>
<sequence length="193" mass="20401">MKVLAMEGVFVASGDDVYHLNTLSRLLLQGRISPGVMLATTPQFVGSAMHLGQWFQSQSEDTTAFMMANGGHSPYASTSLDLEFNSLFNQTMAADSRFAADLVVGDCGEVLKGIGSLVDVAGGTGTMARAIAKAFPHIKCSVLDLPQVIQGISPADNNNNVQFIAGDMMEFIPPAHGILLKVILLLSIAACIN</sequence>
<dbReference type="EnsemblPlants" id="AVESA.00010b.r2.1CG0119890.1">
    <property type="protein sequence ID" value="AVESA.00010b.r2.1CG0119890.1.CDS.1"/>
    <property type="gene ID" value="AVESA.00010b.r2.1CG0119890"/>
</dbReference>
<evidence type="ECO:0000313" key="2">
    <source>
        <dbReference type="Proteomes" id="UP001732700"/>
    </source>
</evidence>